<dbReference type="EMBL" id="BAABDK010000001">
    <property type="protein sequence ID" value="GAA4024122.1"/>
    <property type="molecule type" value="Genomic_DNA"/>
</dbReference>
<comment type="caution">
    <text evidence="1">The sequence shown here is derived from an EMBL/GenBank/DDBJ whole genome shotgun (WGS) entry which is preliminary data.</text>
</comment>
<proteinExistence type="predicted"/>
<keyword evidence="2" id="KW-1185">Reference proteome</keyword>
<sequence length="59" mass="6079">MWRAAGKPPNAAVETRATGAELAPGAQPGLPQMVVMVDTRNGLAAHQRGSSNSTNYSGE</sequence>
<evidence type="ECO:0000313" key="2">
    <source>
        <dbReference type="Proteomes" id="UP001501469"/>
    </source>
</evidence>
<gene>
    <name evidence="1" type="ORF">GCM10022409_05070</name>
</gene>
<name>A0ABP7TCL2_9BACT</name>
<dbReference type="Proteomes" id="UP001501469">
    <property type="component" value="Unassembled WGS sequence"/>
</dbReference>
<accession>A0ABP7TCL2</accession>
<reference evidence="2" key="1">
    <citation type="journal article" date="2019" name="Int. J. Syst. Evol. Microbiol.">
        <title>The Global Catalogue of Microorganisms (GCM) 10K type strain sequencing project: providing services to taxonomists for standard genome sequencing and annotation.</title>
        <authorList>
            <consortium name="The Broad Institute Genomics Platform"/>
            <consortium name="The Broad Institute Genome Sequencing Center for Infectious Disease"/>
            <person name="Wu L."/>
            <person name="Ma J."/>
        </authorList>
    </citation>
    <scope>NUCLEOTIDE SEQUENCE [LARGE SCALE GENOMIC DNA]</scope>
    <source>
        <strain evidence="2">JCM 17225</strain>
    </source>
</reference>
<organism evidence="1 2">
    <name type="scientific">Hymenobacter glaciei</name>
    <dbReference type="NCBI Taxonomy" id="877209"/>
    <lineage>
        <taxon>Bacteria</taxon>
        <taxon>Pseudomonadati</taxon>
        <taxon>Bacteroidota</taxon>
        <taxon>Cytophagia</taxon>
        <taxon>Cytophagales</taxon>
        <taxon>Hymenobacteraceae</taxon>
        <taxon>Hymenobacter</taxon>
    </lineage>
</organism>
<evidence type="ECO:0000313" key="1">
    <source>
        <dbReference type="EMBL" id="GAA4024122.1"/>
    </source>
</evidence>
<protein>
    <submittedName>
        <fullName evidence="1">Uncharacterized protein</fullName>
    </submittedName>
</protein>